<dbReference type="Proteomes" id="UP000294325">
    <property type="component" value="Chromosome"/>
</dbReference>
<dbReference type="KEGG" id="nwr:E3U44_17390"/>
<dbReference type="InterPro" id="IPR029062">
    <property type="entry name" value="Class_I_gatase-like"/>
</dbReference>
<name>A0A4V1AWB8_9GAMM</name>
<protein>
    <submittedName>
        <fullName evidence="3">Type 1 glutamine amidotransferase</fullName>
    </submittedName>
</protein>
<reference evidence="3 4" key="1">
    <citation type="submission" date="2019-03" db="EMBL/GenBank/DDBJ databases">
        <title>The genome sequence of Nitrosococcus wardiae strain D1FHST reveals the archetypal metabolic capacity of ammonia-oxidizing Gammaproteobacteria.</title>
        <authorList>
            <person name="Wang L."/>
            <person name="Lim C.K."/>
            <person name="Hanson T.E."/>
            <person name="Dang H."/>
            <person name="Klotz M.G."/>
        </authorList>
    </citation>
    <scope>NUCLEOTIDE SEQUENCE [LARGE SCALE GENOMIC DNA]</scope>
    <source>
        <strain evidence="3 4">D1FHS</strain>
    </source>
</reference>
<dbReference type="Gene3D" id="3.40.50.880">
    <property type="match status" value="1"/>
</dbReference>
<dbReference type="RefSeq" id="WP_134359338.1">
    <property type="nucleotide sequence ID" value="NZ_CP038033.1"/>
</dbReference>
<dbReference type="OrthoDB" id="9792284at2"/>
<dbReference type="GO" id="GO:0016740">
    <property type="term" value="F:transferase activity"/>
    <property type="evidence" value="ECO:0007669"/>
    <property type="project" value="UniProtKB-KW"/>
</dbReference>
<dbReference type="Pfam" id="PF01965">
    <property type="entry name" value="DJ-1_PfpI"/>
    <property type="match status" value="1"/>
</dbReference>
<accession>A0A4V1AWB8</accession>
<keyword evidence="4" id="KW-1185">Reference proteome</keyword>
<proteinExistence type="inferred from homology"/>
<dbReference type="NCBIfam" id="TIGR01382">
    <property type="entry name" value="PfpI"/>
    <property type="match status" value="1"/>
</dbReference>
<dbReference type="AlphaFoldDB" id="A0A4V1AWB8"/>
<dbReference type="EMBL" id="CP038033">
    <property type="protein sequence ID" value="QBQ56085.1"/>
    <property type="molecule type" value="Genomic_DNA"/>
</dbReference>
<dbReference type="PANTHER" id="PTHR42733:SF2">
    <property type="entry name" value="DJ-1_THIJ_PFPI FAMILY PROTEIN"/>
    <property type="match status" value="1"/>
</dbReference>
<dbReference type="PANTHER" id="PTHR42733">
    <property type="entry name" value="DJ-1 PROTEIN"/>
    <property type="match status" value="1"/>
</dbReference>
<feature type="domain" description="DJ-1/PfpI" evidence="2">
    <location>
        <begin position="1"/>
        <end position="163"/>
    </location>
</feature>
<dbReference type="PROSITE" id="PS51276">
    <property type="entry name" value="PEPTIDASE_C56_PFPI"/>
    <property type="match status" value="1"/>
</dbReference>
<dbReference type="InterPro" id="IPR002818">
    <property type="entry name" value="DJ-1/PfpI"/>
</dbReference>
<keyword evidence="3" id="KW-0808">Transferase</keyword>
<evidence type="ECO:0000256" key="1">
    <source>
        <dbReference type="ARBA" id="ARBA00008542"/>
    </source>
</evidence>
<dbReference type="InterPro" id="IPR006286">
    <property type="entry name" value="C56_PfpI-like"/>
</dbReference>
<evidence type="ECO:0000259" key="2">
    <source>
        <dbReference type="Pfam" id="PF01965"/>
    </source>
</evidence>
<comment type="similarity">
    <text evidence="1">Belongs to the peptidase C56 family.</text>
</comment>
<keyword evidence="3" id="KW-0315">Glutamine amidotransferase</keyword>
<dbReference type="SUPFAM" id="SSF52317">
    <property type="entry name" value="Class I glutamine amidotransferase-like"/>
    <property type="match status" value="1"/>
</dbReference>
<organism evidence="3 4">
    <name type="scientific">Nitrosococcus wardiae</name>
    <dbReference type="NCBI Taxonomy" id="1814290"/>
    <lineage>
        <taxon>Bacteria</taxon>
        <taxon>Pseudomonadati</taxon>
        <taxon>Pseudomonadota</taxon>
        <taxon>Gammaproteobacteria</taxon>
        <taxon>Chromatiales</taxon>
        <taxon>Chromatiaceae</taxon>
        <taxon>Nitrosococcus</taxon>
    </lineage>
</organism>
<dbReference type="CDD" id="cd03134">
    <property type="entry name" value="GATase1_PfpI_like"/>
    <property type="match status" value="1"/>
</dbReference>
<gene>
    <name evidence="3" type="ORF">E3U44_17390</name>
</gene>
<sequence>MKALIISADGFEDSELQVPYQQLTQEDIATDVASLQRGMLQGKHGDVVEASLSVEEVDSGAYDLLILPGGRAPAQLRKEKTVLDLVRRFVQADKLVAAICHGPQILISAQLMEGRKATCYRSVATEMKQAGAYYVDEEVVVDGNLITSRQPSDLPAFMEKIIKNLHSRGIVT</sequence>
<evidence type="ECO:0000313" key="4">
    <source>
        <dbReference type="Proteomes" id="UP000294325"/>
    </source>
</evidence>
<evidence type="ECO:0000313" key="3">
    <source>
        <dbReference type="EMBL" id="QBQ56085.1"/>
    </source>
</evidence>